<protein>
    <recommendedName>
        <fullName evidence="3">Sulfotransferase family protein</fullName>
    </recommendedName>
</protein>
<organism evidence="1 2">
    <name type="scientific">Filobacillus milosensis</name>
    <dbReference type="NCBI Taxonomy" id="94137"/>
    <lineage>
        <taxon>Bacteria</taxon>
        <taxon>Bacillati</taxon>
        <taxon>Bacillota</taxon>
        <taxon>Bacilli</taxon>
        <taxon>Bacillales</taxon>
        <taxon>Bacillaceae</taxon>
        <taxon>Filobacillus</taxon>
    </lineage>
</organism>
<evidence type="ECO:0000313" key="2">
    <source>
        <dbReference type="Proteomes" id="UP000297975"/>
    </source>
</evidence>
<dbReference type="Gene3D" id="3.40.50.300">
    <property type="entry name" value="P-loop containing nucleotide triphosphate hydrolases"/>
    <property type="match status" value="1"/>
</dbReference>
<accession>A0A4Y8IDW0</accession>
<evidence type="ECO:0000313" key="1">
    <source>
        <dbReference type="EMBL" id="TFB14178.1"/>
    </source>
</evidence>
<gene>
    <name evidence="1" type="ORF">E3U55_14105</name>
</gene>
<dbReference type="EMBL" id="SOPW01000018">
    <property type="protein sequence ID" value="TFB14178.1"/>
    <property type="molecule type" value="Genomic_DNA"/>
</dbReference>
<reference evidence="1 2" key="1">
    <citation type="submission" date="2019-03" db="EMBL/GenBank/DDBJ databases">
        <authorList>
            <person name="He R.-H."/>
        </authorList>
    </citation>
    <scope>NUCLEOTIDE SEQUENCE [LARGE SCALE GENOMIC DNA]</scope>
    <source>
        <strain evidence="2">SH 714</strain>
    </source>
</reference>
<dbReference type="SUPFAM" id="SSF52540">
    <property type="entry name" value="P-loop containing nucleoside triphosphate hydrolases"/>
    <property type="match status" value="1"/>
</dbReference>
<dbReference type="Proteomes" id="UP000297975">
    <property type="component" value="Unassembled WGS sequence"/>
</dbReference>
<proteinExistence type="predicted"/>
<sequence length="228" mass="26514">MLQQFRINLKSNLLIYKYYANFKNRFMNGHYSLAKTGIDLCIEAYPSSANTYLQSLLEEVNKDLTTAHHTHSVANMKMALVNDIPLVVIIRKPLDAITSRLVRFPNTNTNFALLEYYSFYSYVLNNINNLVIINFSELINSPLGVIERVNPRLSQNKQIDISKIDIERIVENTKKKIIEGENDNEKLALPSEKRELEKDHIKSVLEQNEILIDCDKIYNEILKNMYKK</sequence>
<dbReference type="RefSeq" id="WP_134341123.1">
    <property type="nucleotide sequence ID" value="NZ_SOPW01000018.1"/>
</dbReference>
<name>A0A4Y8IDW0_9BACI</name>
<dbReference type="AlphaFoldDB" id="A0A4Y8IDW0"/>
<dbReference type="OrthoDB" id="287064at2"/>
<evidence type="ECO:0008006" key="3">
    <source>
        <dbReference type="Google" id="ProtNLM"/>
    </source>
</evidence>
<dbReference type="InterPro" id="IPR027417">
    <property type="entry name" value="P-loop_NTPase"/>
</dbReference>
<comment type="caution">
    <text evidence="1">The sequence shown here is derived from an EMBL/GenBank/DDBJ whole genome shotgun (WGS) entry which is preliminary data.</text>
</comment>
<keyword evidence="2" id="KW-1185">Reference proteome</keyword>